<evidence type="ECO:0000256" key="7">
    <source>
        <dbReference type="ARBA" id="ARBA00022723"/>
    </source>
</evidence>
<name>A0A7E5VMJ5_TRINI</name>
<evidence type="ECO:0000256" key="8">
    <source>
        <dbReference type="ARBA" id="ARBA00022824"/>
    </source>
</evidence>
<keyword evidence="7 15" id="KW-0479">Metal-binding</keyword>
<evidence type="ECO:0000256" key="13">
    <source>
        <dbReference type="ARBA" id="ARBA00023136"/>
    </source>
</evidence>
<dbReference type="GO" id="GO:0005789">
    <property type="term" value="C:endoplasmic reticulum membrane"/>
    <property type="evidence" value="ECO:0007669"/>
    <property type="project" value="UniProtKB-SubCell"/>
</dbReference>
<keyword evidence="6 15" id="KW-0349">Heme</keyword>
<keyword evidence="10" id="KW-0560">Oxidoreductase</keyword>
<dbReference type="AlphaFoldDB" id="A0A7E5VMJ5"/>
<dbReference type="PROSITE" id="PS00086">
    <property type="entry name" value="CYTOCHROME_P450"/>
    <property type="match status" value="2"/>
</dbReference>
<evidence type="ECO:0000256" key="16">
    <source>
        <dbReference type="SAM" id="Phobius"/>
    </source>
</evidence>
<dbReference type="RefSeq" id="XP_026729525.1">
    <property type="nucleotide sequence ID" value="XM_026873724.1"/>
</dbReference>
<dbReference type="Pfam" id="PF00067">
    <property type="entry name" value="p450"/>
    <property type="match status" value="2"/>
</dbReference>
<evidence type="ECO:0000256" key="4">
    <source>
        <dbReference type="ARBA" id="ARBA00010617"/>
    </source>
</evidence>
<comment type="cofactor">
    <cofactor evidence="1 15">
        <name>heme</name>
        <dbReference type="ChEBI" id="CHEBI:30413"/>
    </cofactor>
</comment>
<sequence>MILEFFIFILTTLVVYYVYIYKKLHKYFEKKDVKYVPGVPIFGNVMKNTFLKNHFVDDLMNVYNAFPDERYIGFMEFTLPIILIRDPELIKSITVKDFEHFTDHREFFTEESDPLFAGSLLLMKGNKWRDMRTTLSPAFTASKMKLMMPFILENTNNILEFLEENQFKEVDVDDFVRRYTNDVIASAGFGLQVNSLKDKNNEFYKIGSTIFEFTLWQRLMLIYITMFPELSKKTKSRVFPDETYKFFKDIVVSTMEYRKKEKVERPDMIQLLMETPKEWTPEEIIGQVFIFFAAGFETSATALVMTIHELAINPGVQNKLYNEIKSFSEQKELTFDNLSELKYLDCAFNETLRKWSPAIILDRTCVKTYELPPSREGGKPCVLNPGDVVYNMVNCLQMDPKYFPDPEVYDPDRFSDENKHKIKPFTYMPFGSGPRICIGMRFAMMELKVLMYHILLKYKIVKTVKTMDPLALKAHNFNIRAAEGTWVKFEKRLHNLCRCNIPYHMFLSLNGLSASSLRDADDSTMILEIIICLVTTLVGYYIWSHKQLHKYFEERGVKYVPGIPLFGNALKSTFVKRHSLYDLLDVYAAFPDEKYVGYMELTVPIFLIRDPEIIKSITIKDFDHFTDHREFFTEDSDPLFAGSLFLMKGEKWREMRTTLSPAFTGSKMKYMLPSIVENSHNVLEYLSEHQSQEINVDDLVRRYTNDVIATAGFGLQVNSFKNKDNEFFEIGSNIFEFDFKQRIFMMFTSQFPSLAKKFGTRLFPDKTYNFFRNIVSSTMEYRKKEKVERPDMIQLLMETPKEWTAEEIIGQVFLFFAGGFETTASAIAISIHEMAINPDVEDKLYQEIKNFNEKNELTFDNINDLKYLDCVVNETLRKWSPAILMDRICTKTYELPPPREGGKPCVLNPGDIIYNMVNCLQLDPKYYSDPDVYDPDRFSDENKHKIKPFTHMPFGSGPRICIGMRFALMEVKVFLYHVLLKYKIVRCDKTTDPITLKAHNFNIKAANGSYAKFEKRE</sequence>
<gene>
    <name evidence="18" type="primary">LOC113495126</name>
</gene>
<keyword evidence="16" id="KW-0812">Transmembrane</keyword>
<keyword evidence="12" id="KW-0503">Monooxygenase</keyword>
<feature type="transmembrane region" description="Helical" evidence="16">
    <location>
        <begin position="6"/>
        <end position="21"/>
    </location>
</feature>
<protein>
    <recommendedName>
        <fullName evidence="5">unspecific monooxygenase</fullName>
        <ecNumber evidence="5">1.14.14.1</ecNumber>
    </recommendedName>
</protein>
<dbReference type="CDD" id="cd11056">
    <property type="entry name" value="CYP6-like"/>
    <property type="match status" value="2"/>
</dbReference>
<dbReference type="GeneID" id="113495126"/>
<dbReference type="InterPro" id="IPR002401">
    <property type="entry name" value="Cyt_P450_E_grp-I"/>
</dbReference>
<dbReference type="GO" id="GO:0005506">
    <property type="term" value="F:iron ion binding"/>
    <property type="evidence" value="ECO:0007669"/>
    <property type="project" value="InterPro"/>
</dbReference>
<reference evidence="18" key="1">
    <citation type="submission" date="2025-08" db="UniProtKB">
        <authorList>
            <consortium name="RefSeq"/>
        </authorList>
    </citation>
    <scope>IDENTIFICATION</scope>
</reference>
<evidence type="ECO:0000256" key="9">
    <source>
        <dbReference type="ARBA" id="ARBA00022848"/>
    </source>
</evidence>
<dbReference type="PANTHER" id="PTHR24292:SF54">
    <property type="entry name" value="CYP9F3-RELATED"/>
    <property type="match status" value="1"/>
</dbReference>
<evidence type="ECO:0000256" key="3">
    <source>
        <dbReference type="ARBA" id="ARBA00004406"/>
    </source>
</evidence>
<evidence type="ECO:0000256" key="6">
    <source>
        <dbReference type="ARBA" id="ARBA00022617"/>
    </source>
</evidence>
<dbReference type="KEGG" id="tnl:113495126"/>
<evidence type="ECO:0000256" key="1">
    <source>
        <dbReference type="ARBA" id="ARBA00001971"/>
    </source>
</evidence>
<evidence type="ECO:0000256" key="15">
    <source>
        <dbReference type="PIRSR" id="PIRSR602401-1"/>
    </source>
</evidence>
<dbReference type="GO" id="GO:0016712">
    <property type="term" value="F:oxidoreductase activity, acting on paired donors, with incorporation or reduction of molecular oxygen, reduced flavin or flavoprotein as one donor, and incorporation of one atom of oxygen"/>
    <property type="evidence" value="ECO:0007669"/>
    <property type="project" value="UniProtKB-EC"/>
</dbReference>
<dbReference type="InterPro" id="IPR050476">
    <property type="entry name" value="Insect_CytP450_Detox"/>
</dbReference>
<comment type="catalytic activity">
    <reaction evidence="14">
        <text>an organic molecule + reduced [NADPH--hemoprotein reductase] + O2 = an alcohol + oxidized [NADPH--hemoprotein reductase] + H2O + H(+)</text>
        <dbReference type="Rhea" id="RHEA:17149"/>
        <dbReference type="Rhea" id="RHEA-COMP:11964"/>
        <dbReference type="Rhea" id="RHEA-COMP:11965"/>
        <dbReference type="ChEBI" id="CHEBI:15377"/>
        <dbReference type="ChEBI" id="CHEBI:15378"/>
        <dbReference type="ChEBI" id="CHEBI:15379"/>
        <dbReference type="ChEBI" id="CHEBI:30879"/>
        <dbReference type="ChEBI" id="CHEBI:57618"/>
        <dbReference type="ChEBI" id="CHEBI:58210"/>
        <dbReference type="ChEBI" id="CHEBI:142491"/>
        <dbReference type="EC" id="1.14.14.1"/>
    </reaction>
</comment>
<dbReference type="PRINTS" id="PR00385">
    <property type="entry name" value="P450"/>
</dbReference>
<dbReference type="EC" id="1.14.14.1" evidence="5"/>
<accession>A0A7E5VMJ5</accession>
<dbReference type="InterPro" id="IPR001128">
    <property type="entry name" value="Cyt_P450"/>
</dbReference>
<evidence type="ECO:0000256" key="5">
    <source>
        <dbReference type="ARBA" id="ARBA00012109"/>
    </source>
</evidence>
<dbReference type="GO" id="GO:0020037">
    <property type="term" value="F:heme binding"/>
    <property type="evidence" value="ECO:0007669"/>
    <property type="project" value="InterPro"/>
</dbReference>
<feature type="binding site" description="axial binding residue" evidence="15">
    <location>
        <position position="437"/>
    </location>
    <ligand>
        <name>heme</name>
        <dbReference type="ChEBI" id="CHEBI:30413"/>
    </ligand>
    <ligandPart>
        <name>Fe</name>
        <dbReference type="ChEBI" id="CHEBI:18248"/>
    </ligandPart>
</feature>
<keyword evidence="17" id="KW-1185">Reference proteome</keyword>
<evidence type="ECO:0000313" key="18">
    <source>
        <dbReference type="RefSeq" id="XP_026729525.1"/>
    </source>
</evidence>
<keyword evidence="11 15" id="KW-0408">Iron</keyword>
<dbReference type="Proteomes" id="UP000322000">
    <property type="component" value="Chromosome 6"/>
</dbReference>
<comment type="similarity">
    <text evidence="4">Belongs to the cytochrome P450 family.</text>
</comment>
<comment type="subcellular location">
    <subcellularLocation>
        <location evidence="3">Endoplasmic reticulum membrane</location>
        <topology evidence="3">Peripheral membrane protein</topology>
    </subcellularLocation>
    <subcellularLocation>
        <location evidence="2">Microsome membrane</location>
        <topology evidence="2">Peripheral membrane protein</topology>
    </subcellularLocation>
</comment>
<dbReference type="PRINTS" id="PR00463">
    <property type="entry name" value="EP450I"/>
</dbReference>
<proteinExistence type="inferred from homology"/>
<evidence type="ECO:0000256" key="14">
    <source>
        <dbReference type="ARBA" id="ARBA00047827"/>
    </source>
</evidence>
<dbReference type="FunFam" id="1.10.630.10:FF:000042">
    <property type="entry name" value="Cytochrome P450"/>
    <property type="match status" value="2"/>
</dbReference>
<keyword evidence="8" id="KW-0256">Endoplasmic reticulum</keyword>
<evidence type="ECO:0000256" key="2">
    <source>
        <dbReference type="ARBA" id="ARBA00004174"/>
    </source>
</evidence>
<keyword evidence="16" id="KW-1133">Transmembrane helix</keyword>
<dbReference type="InParanoid" id="A0A7E5VMJ5"/>
<dbReference type="Gene3D" id="1.10.630.10">
    <property type="entry name" value="Cytochrome P450"/>
    <property type="match status" value="2"/>
</dbReference>
<dbReference type="OrthoDB" id="2789670at2759"/>
<dbReference type="PANTHER" id="PTHR24292">
    <property type="entry name" value="CYTOCHROME P450"/>
    <property type="match status" value="1"/>
</dbReference>
<evidence type="ECO:0000256" key="12">
    <source>
        <dbReference type="ARBA" id="ARBA00023033"/>
    </source>
</evidence>
<organism evidence="17 18">
    <name type="scientific">Trichoplusia ni</name>
    <name type="common">Cabbage looper</name>
    <dbReference type="NCBI Taxonomy" id="7111"/>
    <lineage>
        <taxon>Eukaryota</taxon>
        <taxon>Metazoa</taxon>
        <taxon>Ecdysozoa</taxon>
        <taxon>Arthropoda</taxon>
        <taxon>Hexapoda</taxon>
        <taxon>Insecta</taxon>
        <taxon>Pterygota</taxon>
        <taxon>Neoptera</taxon>
        <taxon>Endopterygota</taxon>
        <taxon>Lepidoptera</taxon>
        <taxon>Glossata</taxon>
        <taxon>Ditrysia</taxon>
        <taxon>Noctuoidea</taxon>
        <taxon>Noctuidae</taxon>
        <taxon>Plusiinae</taxon>
        <taxon>Trichoplusia</taxon>
    </lineage>
</organism>
<evidence type="ECO:0000256" key="11">
    <source>
        <dbReference type="ARBA" id="ARBA00023004"/>
    </source>
</evidence>
<evidence type="ECO:0000313" key="17">
    <source>
        <dbReference type="Proteomes" id="UP000322000"/>
    </source>
</evidence>
<dbReference type="InterPro" id="IPR017972">
    <property type="entry name" value="Cyt_P450_CS"/>
</dbReference>
<dbReference type="SUPFAM" id="SSF48264">
    <property type="entry name" value="Cytochrome P450"/>
    <property type="match status" value="2"/>
</dbReference>
<dbReference type="InterPro" id="IPR036396">
    <property type="entry name" value="Cyt_P450_sf"/>
</dbReference>
<keyword evidence="13 16" id="KW-0472">Membrane</keyword>
<keyword evidence="9" id="KW-0492">Microsome</keyword>
<evidence type="ECO:0000256" key="10">
    <source>
        <dbReference type="ARBA" id="ARBA00023002"/>
    </source>
</evidence>